<evidence type="ECO:0000256" key="1">
    <source>
        <dbReference type="SAM" id="MobiDB-lite"/>
    </source>
</evidence>
<protein>
    <recommendedName>
        <fullName evidence="2">Peptidase M11 gametolysin domain-containing protein</fullName>
    </recommendedName>
</protein>
<name>A0ABN9UQT1_9DINO</name>
<dbReference type="InterPro" id="IPR008752">
    <property type="entry name" value="Peptidase_M11"/>
</dbReference>
<accession>A0ABN9UQT1</accession>
<feature type="domain" description="Peptidase M11 gametolysin" evidence="2">
    <location>
        <begin position="111"/>
        <end position="245"/>
    </location>
</feature>
<dbReference type="EMBL" id="CAUYUJ010016071">
    <property type="protein sequence ID" value="CAK0861561.1"/>
    <property type="molecule type" value="Genomic_DNA"/>
</dbReference>
<dbReference type="Gene3D" id="3.40.390.10">
    <property type="entry name" value="Collagenase (Catalytic Domain)"/>
    <property type="match status" value="1"/>
</dbReference>
<feature type="region of interest" description="Disordered" evidence="1">
    <location>
        <begin position="1063"/>
        <end position="1088"/>
    </location>
</feature>
<sequence length="1088" mass="120021">VFVGTTRLQFGSERKAHAFCQELATKIASDLAVTKWDASALGEFYQQKNPDVQTFIAQTAKLTSPEGWTRGTKRVLVVVMDWKEGDQSLAPYSKQESNPVSHYRNKIFPAVDEHFRKMSYGQFGIDVTVVPKVVRYTRDRNRYTTSDLPFPGLYNAAKESMEGSISGYSFDSYDLVYVIAPQVRPTGTKGVAYVGQKGAMCNGCETLSDNFKVMVAVHELGHNLGLFHASSTALEYGNVFDWMGNYPDARVPCWPEGGGCRAGASEGARKKVYAFRRGVRRTVDKAAAAAAAAAAALGRAHNRRQLRVGDVVDVGEGGGLRRRKPREWHMDLAQARRKSALGHTRRSAELVSAVARVTQTAAQQAVTRRFSEAKACGVSGALELLAQQLQLAWAFKDGTLEKVDIPVPPLFLENATASTLCSAVDRAVPALGFDQVPVIAKTVPYVFLSSMPDAAKSNQKGAAETQSKIEKVMTYFNGDIRQRRIVHFERLTDCITPHMSPIVHTQAEILKMVMSDASETPLRLLWYHFDLDPPLLEKAKAQSLKVLVSAYAQHYWRFTVPLNDVAFEVMRFAAGPECKRKMACHKLFNTNICCLEVRLGRKLRGLWDSADAMLLDSDFWVALRMFSRSALLCNMQIERLLAQVKTSIRHANPILERVYGNGMLARCLGLHLDAGGQDPRLDTEESSRRLGVELMRFEREKKKVRTCTKPQSAVLLYINEKVSDIRRSTGMSYREARRRAAEDFRAEPQSVRVAYQNRVNEKYLVRQGQLMERDDEADAEHDSFTPTMGGISCYDLPVDPSVFAAATGRPREATFKSWGQCSREAFQQQCFQKDEGRIPAGARVKIERACFQKHFGVCEFDDSGKHDVIMTSGIALWKFVWDNGLVGSWVHAWLADGARTVDGDVSLTLNSSQEFNVYNQHSLVKKLVENVVPQDSHSLCACKVLTEFLPGDSSIGVKRAVGKGETVTLIEGLLKAGPSLVTAPMSVLSCQGGGLDLWALEGKPPPRPEDTASLGDMCEPGSKQARLFELFHASFRNIGAGLTGSALAGGSEEFLSELPELSDGDKSFHSDGCEDAAGVASPQGRCAG</sequence>
<dbReference type="Proteomes" id="UP001189429">
    <property type="component" value="Unassembled WGS sequence"/>
</dbReference>
<dbReference type="Pfam" id="PF05548">
    <property type="entry name" value="Peptidase_M11"/>
    <property type="match status" value="1"/>
</dbReference>
<dbReference type="SUPFAM" id="SSF55486">
    <property type="entry name" value="Metalloproteases ('zincins'), catalytic domain"/>
    <property type="match status" value="1"/>
</dbReference>
<feature type="non-terminal residue" evidence="3">
    <location>
        <position position="1"/>
    </location>
</feature>
<comment type="caution">
    <text evidence="3">The sequence shown here is derived from an EMBL/GenBank/DDBJ whole genome shotgun (WGS) entry which is preliminary data.</text>
</comment>
<organism evidence="3 4">
    <name type="scientific">Prorocentrum cordatum</name>
    <dbReference type="NCBI Taxonomy" id="2364126"/>
    <lineage>
        <taxon>Eukaryota</taxon>
        <taxon>Sar</taxon>
        <taxon>Alveolata</taxon>
        <taxon>Dinophyceae</taxon>
        <taxon>Prorocentrales</taxon>
        <taxon>Prorocentraceae</taxon>
        <taxon>Prorocentrum</taxon>
    </lineage>
</organism>
<proteinExistence type="predicted"/>
<gene>
    <name evidence="3" type="ORF">PCOR1329_LOCUS50192</name>
</gene>
<evidence type="ECO:0000313" key="4">
    <source>
        <dbReference type="Proteomes" id="UP001189429"/>
    </source>
</evidence>
<feature type="compositionally biased region" description="Basic and acidic residues" evidence="1">
    <location>
        <begin position="1063"/>
        <end position="1072"/>
    </location>
</feature>
<keyword evidence="4" id="KW-1185">Reference proteome</keyword>
<dbReference type="InterPro" id="IPR024079">
    <property type="entry name" value="MetalloPept_cat_dom_sf"/>
</dbReference>
<reference evidence="3" key="1">
    <citation type="submission" date="2023-10" db="EMBL/GenBank/DDBJ databases">
        <authorList>
            <person name="Chen Y."/>
            <person name="Shah S."/>
            <person name="Dougan E. K."/>
            <person name="Thang M."/>
            <person name="Chan C."/>
        </authorList>
    </citation>
    <scope>NUCLEOTIDE SEQUENCE [LARGE SCALE GENOMIC DNA]</scope>
</reference>
<evidence type="ECO:0000259" key="2">
    <source>
        <dbReference type="Pfam" id="PF05548"/>
    </source>
</evidence>
<evidence type="ECO:0000313" key="3">
    <source>
        <dbReference type="EMBL" id="CAK0861561.1"/>
    </source>
</evidence>